<accession>A0A0U1P081</accession>
<organism evidence="2 3">
    <name type="scientific">Neobacillus massiliamazoniensis</name>
    <dbReference type="NCBI Taxonomy" id="1499688"/>
    <lineage>
        <taxon>Bacteria</taxon>
        <taxon>Bacillati</taxon>
        <taxon>Bacillota</taxon>
        <taxon>Bacilli</taxon>
        <taxon>Bacillales</taxon>
        <taxon>Bacillaceae</taxon>
        <taxon>Neobacillus</taxon>
    </lineage>
</organism>
<feature type="region of interest" description="Disordered" evidence="1">
    <location>
        <begin position="38"/>
        <end position="69"/>
    </location>
</feature>
<sequence>MGSLFFICKIYVKEAVPKGDRHHYMYNNVDWSGRCSTPAGVRGRGDPAGALAPRRLPGPPLERKSTDKV</sequence>
<dbReference type="EMBL" id="CVRB01000003">
    <property type="protein sequence ID" value="CRK83508.1"/>
    <property type="molecule type" value="Genomic_DNA"/>
</dbReference>
<name>A0A0U1P081_9BACI</name>
<evidence type="ECO:0000256" key="1">
    <source>
        <dbReference type="SAM" id="MobiDB-lite"/>
    </source>
</evidence>
<keyword evidence="3" id="KW-1185">Reference proteome</keyword>
<evidence type="ECO:0000313" key="2">
    <source>
        <dbReference type="EMBL" id="CRK83508.1"/>
    </source>
</evidence>
<dbReference type="AlphaFoldDB" id="A0A0U1P081"/>
<reference evidence="3" key="1">
    <citation type="submission" date="2015-05" db="EMBL/GenBank/DDBJ databases">
        <authorList>
            <person name="Urmite Genomes"/>
        </authorList>
    </citation>
    <scope>NUCLEOTIDE SEQUENCE [LARGE SCALE GENOMIC DNA]</scope>
    <source>
        <strain evidence="3">LF1</strain>
    </source>
</reference>
<gene>
    <name evidence="2" type="ORF">BN000_03479</name>
</gene>
<proteinExistence type="predicted"/>
<protein>
    <submittedName>
        <fullName evidence="2">Uncharacterized protein</fullName>
    </submittedName>
</protein>
<evidence type="ECO:0000313" key="3">
    <source>
        <dbReference type="Proteomes" id="UP000199087"/>
    </source>
</evidence>
<dbReference type="Proteomes" id="UP000199087">
    <property type="component" value="Unassembled WGS sequence"/>
</dbReference>